<dbReference type="AlphaFoldDB" id="A0A4Z1NSJ6"/>
<evidence type="ECO:0000256" key="2">
    <source>
        <dbReference type="SAM" id="MobiDB-lite"/>
    </source>
</evidence>
<name>A0A4Z1NSJ6_9PEZI</name>
<reference evidence="3 4" key="1">
    <citation type="submission" date="2019-04" db="EMBL/GenBank/DDBJ databases">
        <title>High contiguity whole genome sequence and gene annotation resource for two Venturia nashicola isolates.</title>
        <authorList>
            <person name="Prokchorchik M."/>
            <person name="Won K."/>
            <person name="Lee Y."/>
            <person name="Choi E.D."/>
            <person name="Segonzac C."/>
            <person name="Sohn K.H."/>
        </authorList>
    </citation>
    <scope>NUCLEOTIDE SEQUENCE [LARGE SCALE GENOMIC DNA]</scope>
    <source>
        <strain evidence="3 4">PRI2</strain>
    </source>
</reference>
<evidence type="ECO:0000256" key="1">
    <source>
        <dbReference type="SAM" id="Coils"/>
    </source>
</evidence>
<dbReference type="Proteomes" id="UP000298493">
    <property type="component" value="Unassembled WGS sequence"/>
</dbReference>
<feature type="coiled-coil region" evidence="1">
    <location>
        <begin position="243"/>
        <end position="270"/>
    </location>
</feature>
<proteinExistence type="predicted"/>
<accession>A0A4Z1NSJ6</accession>
<organism evidence="3 4">
    <name type="scientific">Venturia nashicola</name>
    <dbReference type="NCBI Taxonomy" id="86259"/>
    <lineage>
        <taxon>Eukaryota</taxon>
        <taxon>Fungi</taxon>
        <taxon>Dikarya</taxon>
        <taxon>Ascomycota</taxon>
        <taxon>Pezizomycotina</taxon>
        <taxon>Dothideomycetes</taxon>
        <taxon>Pleosporomycetidae</taxon>
        <taxon>Venturiales</taxon>
        <taxon>Venturiaceae</taxon>
        <taxon>Venturia</taxon>
    </lineage>
</organism>
<feature type="region of interest" description="Disordered" evidence="2">
    <location>
        <begin position="197"/>
        <end position="217"/>
    </location>
</feature>
<dbReference type="GO" id="GO:0016853">
    <property type="term" value="F:isomerase activity"/>
    <property type="evidence" value="ECO:0007669"/>
    <property type="project" value="UniProtKB-KW"/>
</dbReference>
<evidence type="ECO:0000313" key="4">
    <source>
        <dbReference type="Proteomes" id="UP000298493"/>
    </source>
</evidence>
<sequence length="331" mass="37560">MSTAQSIKHMWQSGQLITTRTGNDTAFTLGSYTNPFDVDHQALADLKPIATLPSDEEIYSVRFLACEESNGLDKRHSPKKESSQRQSIPQAHANLESTDAFLCYGEELHSSVEVLASEGPNELDRPHSSRTASSLHQRIPLPRPSITRYHSVPSALQSRISQSHNNPFVMDHQDLDKHDPTIHHWSQSIELSPMKKFPKEPEIETPTEESTNKTASSPQGFISRVTYLLWSPKNTEIPVRCTYERLQEDLQNAILKLQNLRAQEKDASLRILNCVRCSRAGLTSAGLACHLLRMQIREAERLVEDFRGRLRVEWEVLQGRESECAINRTKE</sequence>
<evidence type="ECO:0000313" key="3">
    <source>
        <dbReference type="EMBL" id="TID18756.1"/>
    </source>
</evidence>
<protein>
    <submittedName>
        <fullName evidence="3">Triosephosphate isomerase</fullName>
    </submittedName>
</protein>
<comment type="caution">
    <text evidence="3">The sequence shown here is derived from an EMBL/GenBank/DDBJ whole genome shotgun (WGS) entry which is preliminary data.</text>
</comment>
<keyword evidence="4" id="KW-1185">Reference proteome</keyword>
<keyword evidence="3" id="KW-0413">Isomerase</keyword>
<feature type="compositionally biased region" description="Basic and acidic residues" evidence="2">
    <location>
        <begin position="71"/>
        <end position="83"/>
    </location>
</feature>
<keyword evidence="1" id="KW-0175">Coiled coil</keyword>
<gene>
    <name evidence="3" type="ORF">E6O75_ATG05877</name>
</gene>
<dbReference type="EMBL" id="SNSC02000013">
    <property type="protein sequence ID" value="TID18756.1"/>
    <property type="molecule type" value="Genomic_DNA"/>
</dbReference>
<feature type="region of interest" description="Disordered" evidence="2">
    <location>
        <begin position="70"/>
        <end position="91"/>
    </location>
</feature>